<dbReference type="CDD" id="cd12797">
    <property type="entry name" value="M23_peptidase"/>
    <property type="match status" value="1"/>
</dbReference>
<dbReference type="CDD" id="cd00118">
    <property type="entry name" value="LysM"/>
    <property type="match status" value="1"/>
</dbReference>
<dbReference type="Pfam" id="PF01476">
    <property type="entry name" value="LysM"/>
    <property type="match status" value="1"/>
</dbReference>
<protein>
    <submittedName>
        <fullName evidence="4">LysM peptidoglycan-binding domain-containing protein</fullName>
    </submittedName>
</protein>
<dbReference type="Gene3D" id="3.10.350.10">
    <property type="entry name" value="LysM domain"/>
    <property type="match status" value="1"/>
</dbReference>
<feature type="signal peptide" evidence="2">
    <location>
        <begin position="1"/>
        <end position="22"/>
    </location>
</feature>
<dbReference type="InterPro" id="IPR011055">
    <property type="entry name" value="Dup_hybrid_motif"/>
</dbReference>
<dbReference type="PROSITE" id="PS51782">
    <property type="entry name" value="LYSM"/>
    <property type="match status" value="1"/>
</dbReference>
<dbReference type="Proteomes" id="UP000253872">
    <property type="component" value="Unassembled WGS sequence"/>
</dbReference>
<dbReference type="STRING" id="1035839.GCA_000238795_00861"/>
<dbReference type="PANTHER" id="PTHR21666:SF263">
    <property type="entry name" value="MUREIN HYDROLASE ACTIVATOR NLPD"/>
    <property type="match status" value="1"/>
</dbReference>
<keyword evidence="2" id="KW-0732">Signal</keyword>
<dbReference type="InterPro" id="IPR016047">
    <property type="entry name" value="M23ase_b-sheet_dom"/>
</dbReference>
<dbReference type="RefSeq" id="WP_111403694.1">
    <property type="nucleotide sequence ID" value="NZ_QEPN01000007.1"/>
</dbReference>
<dbReference type="EMBL" id="QEPN01000007">
    <property type="protein sequence ID" value="RDE70585.1"/>
    <property type="molecule type" value="Genomic_DNA"/>
</dbReference>
<dbReference type="GO" id="GO:0032153">
    <property type="term" value="C:cell division site"/>
    <property type="evidence" value="ECO:0007669"/>
    <property type="project" value="TreeGrafter"/>
</dbReference>
<dbReference type="AlphaFoldDB" id="A0A369YFR0"/>
<comment type="caution">
    <text evidence="4">The sequence shown here is derived from an EMBL/GenBank/DDBJ whole genome shotgun (WGS) entry which is preliminary data.</text>
</comment>
<dbReference type="Gene3D" id="2.70.70.10">
    <property type="entry name" value="Glucose Permease (Domain IIA)"/>
    <property type="match status" value="1"/>
</dbReference>
<evidence type="ECO:0000259" key="3">
    <source>
        <dbReference type="PROSITE" id="PS51782"/>
    </source>
</evidence>
<dbReference type="GO" id="GO:0004222">
    <property type="term" value="F:metalloendopeptidase activity"/>
    <property type="evidence" value="ECO:0007669"/>
    <property type="project" value="TreeGrafter"/>
</dbReference>
<dbReference type="InterPro" id="IPR050570">
    <property type="entry name" value="Cell_wall_metabolism_enzyme"/>
</dbReference>
<name>A0A369YFR0_9PAST</name>
<sequence length="407" mass="42524">MQKRFILLPLVASILTACSANSPAPVENAKDSNVLSPSLPTPVEGTSGTTYGWQSDIQPSGAPVTPVTQTTATQPNVVNPVITEQPAQPTTTTKTVKRTKTVQKKVDQNFDIPRDSNNAPVYSQIKKGFYDGSTYTVRKGDTMFLIAYIIGKDVKELAALNGMSEPYQLSVGQKLKTGKSGTETITVEETVTVPVKPQVTYQQGANGTIYSSEGDITGPVKASAGSADTVPVANGGIRASVGNPAQIQTASTSSAATNTGIVATAGTATSGSTYSKPAPNAPASSFAWQWPTAGRVVQGFSASEGGNKGIDIAGNKGQEVKAAANGKVVYAGNALEGYGNLIIIKHSDDFLSAYAHNDSISVDEQDTVKAGQTIGKMGSTGTNTNKLHFEIRYKGKSVDPARYLPKR</sequence>
<dbReference type="Pfam" id="PF01551">
    <property type="entry name" value="Peptidase_M23"/>
    <property type="match status" value="1"/>
</dbReference>
<evidence type="ECO:0000256" key="1">
    <source>
        <dbReference type="ARBA" id="ARBA00038420"/>
    </source>
</evidence>
<evidence type="ECO:0000313" key="5">
    <source>
        <dbReference type="Proteomes" id="UP000253872"/>
    </source>
</evidence>
<dbReference type="PROSITE" id="PS51257">
    <property type="entry name" value="PROKAR_LIPOPROTEIN"/>
    <property type="match status" value="1"/>
</dbReference>
<accession>A0A369YFR0</accession>
<evidence type="ECO:0000256" key="2">
    <source>
        <dbReference type="SAM" id="SignalP"/>
    </source>
</evidence>
<dbReference type="InterPro" id="IPR036779">
    <property type="entry name" value="LysM_dom_sf"/>
</dbReference>
<dbReference type="InterPro" id="IPR018392">
    <property type="entry name" value="LysM"/>
</dbReference>
<evidence type="ECO:0000313" key="4">
    <source>
        <dbReference type="EMBL" id="RDE70585.1"/>
    </source>
</evidence>
<proteinExistence type="inferred from homology"/>
<organism evidence="4 5">
    <name type="scientific">Haemophilus sputorum</name>
    <dbReference type="NCBI Taxonomy" id="1078480"/>
    <lineage>
        <taxon>Bacteria</taxon>
        <taxon>Pseudomonadati</taxon>
        <taxon>Pseudomonadota</taxon>
        <taxon>Gammaproteobacteria</taxon>
        <taxon>Pasteurellales</taxon>
        <taxon>Pasteurellaceae</taxon>
        <taxon>Haemophilus</taxon>
    </lineage>
</organism>
<feature type="domain" description="LysM" evidence="3">
    <location>
        <begin position="133"/>
        <end position="177"/>
    </location>
</feature>
<gene>
    <name evidence="4" type="ORF">DPV93_08645</name>
</gene>
<dbReference type="SMART" id="SM00257">
    <property type="entry name" value="LysM"/>
    <property type="match status" value="1"/>
</dbReference>
<dbReference type="PANTHER" id="PTHR21666">
    <property type="entry name" value="PEPTIDASE-RELATED"/>
    <property type="match status" value="1"/>
</dbReference>
<comment type="similarity">
    <text evidence="1">Belongs to the E.coli NlpD/Haemophilus LppB family.</text>
</comment>
<dbReference type="GO" id="GO:0009279">
    <property type="term" value="C:cell outer membrane"/>
    <property type="evidence" value="ECO:0007669"/>
    <property type="project" value="TreeGrafter"/>
</dbReference>
<reference evidence="4 5" key="1">
    <citation type="submission" date="2018-05" db="EMBL/GenBank/DDBJ databases">
        <title>Draft Genome Sequences for a Diverse set of 7 Haemophilus Species.</title>
        <authorList>
            <person name="Nichols M."/>
            <person name="Topaz N."/>
            <person name="Wang X."/>
            <person name="Wang X."/>
            <person name="Boxrud D."/>
        </authorList>
    </citation>
    <scope>NUCLEOTIDE SEQUENCE [LARGE SCALE GENOMIC DNA]</scope>
    <source>
        <strain evidence="4 5">C2002001239</strain>
    </source>
</reference>
<dbReference type="SUPFAM" id="SSF51261">
    <property type="entry name" value="Duplicated hybrid motif"/>
    <property type="match status" value="1"/>
</dbReference>
<feature type="chain" id="PRO_5016902224" evidence="2">
    <location>
        <begin position="23"/>
        <end position="407"/>
    </location>
</feature>